<accession>A0A328AFQ9</accession>
<proteinExistence type="predicted"/>
<name>A0A328AFQ9_9CAUL</name>
<evidence type="ECO:0008006" key="3">
    <source>
        <dbReference type="Google" id="ProtNLM"/>
    </source>
</evidence>
<sequence>MRAHVVFLAASGALVAAAIAAGVMVMGGPGQERSRRLDADRAEALSRIAGAVDAYHRRHRALPPSLDVLAAQSGDFPAATLRDPETGQPYRYQTTGAATYRLCAVFAASSRDDVEIRWAHAPGLVCFDETAGAPSP</sequence>
<dbReference type="EMBL" id="QFYQ01000001">
    <property type="protein sequence ID" value="RAK53703.1"/>
    <property type="molecule type" value="Genomic_DNA"/>
</dbReference>
<dbReference type="RefSeq" id="WP_111527455.1">
    <property type="nucleotide sequence ID" value="NZ_JBHRSG010000005.1"/>
</dbReference>
<evidence type="ECO:0000313" key="2">
    <source>
        <dbReference type="Proteomes" id="UP000249254"/>
    </source>
</evidence>
<evidence type="ECO:0000313" key="1">
    <source>
        <dbReference type="EMBL" id="RAK53703.1"/>
    </source>
</evidence>
<dbReference type="OrthoDB" id="7847741at2"/>
<keyword evidence="2" id="KW-1185">Reference proteome</keyword>
<comment type="caution">
    <text evidence="1">The sequence shown here is derived from an EMBL/GenBank/DDBJ whole genome shotgun (WGS) entry which is preliminary data.</text>
</comment>
<reference evidence="2" key="1">
    <citation type="submission" date="2018-05" db="EMBL/GenBank/DDBJ databases">
        <authorList>
            <person name="Li X."/>
        </authorList>
    </citation>
    <scope>NUCLEOTIDE SEQUENCE [LARGE SCALE GENOMIC DNA]</scope>
    <source>
        <strain evidence="2">LX32</strain>
    </source>
</reference>
<protein>
    <recommendedName>
        <fullName evidence="3">Type II secretion system protein</fullName>
    </recommendedName>
</protein>
<gene>
    <name evidence="1" type="ORF">DJ017_03755</name>
</gene>
<dbReference type="Proteomes" id="UP000249254">
    <property type="component" value="Unassembled WGS sequence"/>
</dbReference>
<dbReference type="AlphaFoldDB" id="A0A328AFQ9"/>
<organism evidence="1 2">
    <name type="scientific">Phenylobacterium soli</name>
    <dbReference type="NCBI Taxonomy" id="2170551"/>
    <lineage>
        <taxon>Bacteria</taxon>
        <taxon>Pseudomonadati</taxon>
        <taxon>Pseudomonadota</taxon>
        <taxon>Alphaproteobacteria</taxon>
        <taxon>Caulobacterales</taxon>
        <taxon>Caulobacteraceae</taxon>
        <taxon>Phenylobacterium</taxon>
    </lineage>
</organism>